<dbReference type="SMART" id="SM00464">
    <property type="entry name" value="LON"/>
    <property type="match status" value="1"/>
</dbReference>
<dbReference type="OrthoDB" id="25394at2"/>
<sequence>MGERLPLFPLGTVLLPGLLMPLEIFEERYRVLIRELLEIPDTETRQFGVVAIRRGREVGPAVPMIHEVGCAALLRRVEAHPDGRFSIVTVGGPRFRVRSVDEGDRPYLVGDVDFMTDPVGDEADATTNTAVVARLLREYTERLAASGTVEIKLPDLPTDPTALSYLVAAAVVTDITERQGLLAAPDAATRLRAERALLRRELGLLERITTVGSNELSRIKPSSN</sequence>
<dbReference type="Gene3D" id="2.30.130.40">
    <property type="entry name" value="LON domain-like"/>
    <property type="match status" value="1"/>
</dbReference>
<protein>
    <submittedName>
        <fullName evidence="2">Peptidase S16</fullName>
    </submittedName>
</protein>
<dbReference type="Proteomes" id="UP000179769">
    <property type="component" value="Unassembled WGS sequence"/>
</dbReference>
<keyword evidence="3" id="KW-1185">Reference proteome</keyword>
<dbReference type="PANTHER" id="PTHR46732:SF8">
    <property type="entry name" value="ATP-DEPENDENT PROTEASE LA (LON) DOMAIN PROTEIN"/>
    <property type="match status" value="1"/>
</dbReference>
<dbReference type="InterPro" id="IPR046336">
    <property type="entry name" value="Lon_prtase_N_sf"/>
</dbReference>
<dbReference type="PANTHER" id="PTHR46732">
    <property type="entry name" value="ATP-DEPENDENT PROTEASE LA (LON) DOMAIN PROTEIN"/>
    <property type="match status" value="1"/>
</dbReference>
<dbReference type="InterPro" id="IPR003111">
    <property type="entry name" value="Lon_prtase_N"/>
</dbReference>
<reference evidence="3" key="1">
    <citation type="submission" date="2016-07" db="EMBL/GenBank/DDBJ databases">
        <title>Frankia sp. NRRL B-16219 Genome sequencing.</title>
        <authorList>
            <person name="Ghodhbane-Gtari F."/>
            <person name="Swanson E."/>
            <person name="Gueddou A."/>
            <person name="Louati M."/>
            <person name="Nouioui I."/>
            <person name="Hezbri K."/>
            <person name="Abebe-Akele F."/>
            <person name="Simpson S."/>
            <person name="Morris K."/>
            <person name="Thomas K."/>
            <person name="Gtari M."/>
            <person name="Tisa L.S."/>
        </authorList>
    </citation>
    <scope>NUCLEOTIDE SEQUENCE [LARGE SCALE GENOMIC DNA]</scope>
    <source>
        <strain evidence="3">NRRL B-16219</strain>
    </source>
</reference>
<name>A0A1S1Q447_9ACTN</name>
<dbReference type="PROSITE" id="PS51787">
    <property type="entry name" value="LON_N"/>
    <property type="match status" value="1"/>
</dbReference>
<dbReference type="RefSeq" id="WP_071063780.1">
    <property type="nucleotide sequence ID" value="NZ_JBFLUH010000004.1"/>
</dbReference>
<evidence type="ECO:0000313" key="2">
    <source>
        <dbReference type="EMBL" id="OHV28339.1"/>
    </source>
</evidence>
<organism evidence="2 3">
    <name type="scientific">Parafrankia soli</name>
    <dbReference type="NCBI Taxonomy" id="2599596"/>
    <lineage>
        <taxon>Bacteria</taxon>
        <taxon>Bacillati</taxon>
        <taxon>Actinomycetota</taxon>
        <taxon>Actinomycetes</taxon>
        <taxon>Frankiales</taxon>
        <taxon>Frankiaceae</taxon>
        <taxon>Parafrankia</taxon>
    </lineage>
</organism>
<evidence type="ECO:0000259" key="1">
    <source>
        <dbReference type="PROSITE" id="PS51787"/>
    </source>
</evidence>
<dbReference type="EMBL" id="MAXA01000213">
    <property type="protein sequence ID" value="OHV28339.1"/>
    <property type="molecule type" value="Genomic_DNA"/>
</dbReference>
<proteinExistence type="predicted"/>
<dbReference type="Gene3D" id="1.20.58.1480">
    <property type="match status" value="1"/>
</dbReference>
<comment type="caution">
    <text evidence="2">The sequence shown here is derived from an EMBL/GenBank/DDBJ whole genome shotgun (WGS) entry which is preliminary data.</text>
</comment>
<dbReference type="AlphaFoldDB" id="A0A1S1Q447"/>
<dbReference type="InterPro" id="IPR015947">
    <property type="entry name" value="PUA-like_sf"/>
</dbReference>
<feature type="domain" description="Lon N-terminal" evidence="1">
    <location>
        <begin position="5"/>
        <end position="202"/>
    </location>
</feature>
<evidence type="ECO:0000313" key="3">
    <source>
        <dbReference type="Proteomes" id="UP000179769"/>
    </source>
</evidence>
<dbReference type="Pfam" id="PF02190">
    <property type="entry name" value="LON_substr_bdg"/>
    <property type="match status" value="1"/>
</dbReference>
<gene>
    <name evidence="2" type="ORF">BBK14_04145</name>
</gene>
<dbReference type="SUPFAM" id="SSF88697">
    <property type="entry name" value="PUA domain-like"/>
    <property type="match status" value="1"/>
</dbReference>
<accession>A0A1S1Q447</accession>